<dbReference type="AlphaFoldDB" id="A0AAP0JGK6"/>
<sequence length="49" mass="5433">MGEGFSTAEPSILRCLLKLDYLENEIVLEEQAANNVIVKVSNKSYVSCN</sequence>
<organism evidence="1 2">
    <name type="scientific">Stephania cephalantha</name>
    <dbReference type="NCBI Taxonomy" id="152367"/>
    <lineage>
        <taxon>Eukaryota</taxon>
        <taxon>Viridiplantae</taxon>
        <taxon>Streptophyta</taxon>
        <taxon>Embryophyta</taxon>
        <taxon>Tracheophyta</taxon>
        <taxon>Spermatophyta</taxon>
        <taxon>Magnoliopsida</taxon>
        <taxon>Ranunculales</taxon>
        <taxon>Menispermaceae</taxon>
        <taxon>Menispermoideae</taxon>
        <taxon>Cissampelideae</taxon>
        <taxon>Stephania</taxon>
    </lineage>
</organism>
<proteinExistence type="predicted"/>
<evidence type="ECO:0000313" key="2">
    <source>
        <dbReference type="Proteomes" id="UP001419268"/>
    </source>
</evidence>
<comment type="caution">
    <text evidence="1">The sequence shown here is derived from an EMBL/GenBank/DDBJ whole genome shotgun (WGS) entry which is preliminary data.</text>
</comment>
<name>A0AAP0JGK6_9MAGN</name>
<protein>
    <submittedName>
        <fullName evidence="1">Uncharacterized protein</fullName>
    </submittedName>
</protein>
<dbReference type="EMBL" id="JBBNAG010000005">
    <property type="protein sequence ID" value="KAK9132946.1"/>
    <property type="molecule type" value="Genomic_DNA"/>
</dbReference>
<evidence type="ECO:0000313" key="1">
    <source>
        <dbReference type="EMBL" id="KAK9132946.1"/>
    </source>
</evidence>
<accession>A0AAP0JGK6</accession>
<reference evidence="1 2" key="1">
    <citation type="submission" date="2024-01" db="EMBL/GenBank/DDBJ databases">
        <title>Genome assemblies of Stephania.</title>
        <authorList>
            <person name="Yang L."/>
        </authorList>
    </citation>
    <scope>NUCLEOTIDE SEQUENCE [LARGE SCALE GENOMIC DNA]</scope>
    <source>
        <strain evidence="1">JXDWG</strain>
        <tissue evidence="1">Leaf</tissue>
    </source>
</reference>
<keyword evidence="2" id="KW-1185">Reference proteome</keyword>
<gene>
    <name evidence="1" type="ORF">Scep_012474</name>
</gene>
<dbReference type="Proteomes" id="UP001419268">
    <property type="component" value="Unassembled WGS sequence"/>
</dbReference>